<dbReference type="SUPFAM" id="SSF56784">
    <property type="entry name" value="HAD-like"/>
    <property type="match status" value="1"/>
</dbReference>
<dbReference type="NCBIfam" id="TIGR00099">
    <property type="entry name" value="Cof-subfamily"/>
    <property type="match status" value="1"/>
</dbReference>
<dbReference type="NCBIfam" id="TIGR01484">
    <property type="entry name" value="HAD-SF-IIB"/>
    <property type="match status" value="1"/>
</dbReference>
<dbReference type="CDD" id="cd07516">
    <property type="entry name" value="HAD_Pase"/>
    <property type="match status" value="1"/>
</dbReference>
<protein>
    <submittedName>
        <fullName evidence="1">HAD-superfamily hydrolase</fullName>
    </submittedName>
</protein>
<dbReference type="KEGG" id="clt:CM240_0287"/>
<dbReference type="SFLD" id="SFLDG01144">
    <property type="entry name" value="C2.B.4:_PGP_Like"/>
    <property type="match status" value="1"/>
</dbReference>
<dbReference type="AlphaFoldDB" id="W6RV25"/>
<dbReference type="InterPro" id="IPR000150">
    <property type="entry name" value="Cof"/>
</dbReference>
<dbReference type="GO" id="GO:0000287">
    <property type="term" value="F:magnesium ion binding"/>
    <property type="evidence" value="ECO:0007669"/>
    <property type="project" value="TreeGrafter"/>
</dbReference>
<keyword evidence="2" id="KW-1185">Reference proteome</keyword>
<keyword evidence="1" id="KW-0378">Hydrolase</keyword>
<accession>W6RV25</accession>
<name>W6RV25_9CLOT</name>
<dbReference type="GO" id="GO:0016791">
    <property type="term" value="F:phosphatase activity"/>
    <property type="evidence" value="ECO:0007669"/>
    <property type="project" value="TreeGrafter"/>
</dbReference>
<dbReference type="eggNOG" id="COG0561">
    <property type="taxonomic scope" value="Bacteria"/>
</dbReference>
<dbReference type="Gene3D" id="3.40.50.1000">
    <property type="entry name" value="HAD superfamily/HAD-like"/>
    <property type="match status" value="1"/>
</dbReference>
<dbReference type="SFLD" id="SFLDG01140">
    <property type="entry name" value="C2.B:_Phosphomannomutase_and_P"/>
    <property type="match status" value="1"/>
</dbReference>
<dbReference type="STRING" id="1216932.CM240_0287"/>
<dbReference type="InterPro" id="IPR006379">
    <property type="entry name" value="HAD-SF_hydro_IIB"/>
</dbReference>
<organism evidence="1 2">
    <name type="scientific">Clostridium bornimense</name>
    <dbReference type="NCBI Taxonomy" id="1216932"/>
    <lineage>
        <taxon>Bacteria</taxon>
        <taxon>Bacillati</taxon>
        <taxon>Bacillota</taxon>
        <taxon>Clostridia</taxon>
        <taxon>Eubacteriales</taxon>
        <taxon>Clostridiaceae</taxon>
        <taxon>Clostridium</taxon>
    </lineage>
</organism>
<dbReference type="Gene3D" id="3.30.1240.10">
    <property type="match status" value="1"/>
</dbReference>
<dbReference type="InterPro" id="IPR036412">
    <property type="entry name" value="HAD-like_sf"/>
</dbReference>
<dbReference type="PANTHER" id="PTHR10000:SF55">
    <property type="entry name" value="5-AMINO-6-(5-PHOSPHO-D-RIBITYLAMINO)URACIL PHOSPHATASE YCSE"/>
    <property type="match status" value="1"/>
</dbReference>
<dbReference type="InterPro" id="IPR023214">
    <property type="entry name" value="HAD_sf"/>
</dbReference>
<dbReference type="SFLD" id="SFLDS00003">
    <property type="entry name" value="Haloacid_Dehalogenase"/>
    <property type="match status" value="1"/>
</dbReference>
<evidence type="ECO:0000313" key="1">
    <source>
        <dbReference type="EMBL" id="CDM67454.1"/>
    </source>
</evidence>
<dbReference type="Pfam" id="PF08282">
    <property type="entry name" value="Hydrolase_3"/>
    <property type="match status" value="1"/>
</dbReference>
<dbReference type="Proteomes" id="UP000019426">
    <property type="component" value="Chromosome M2/40_rep1"/>
</dbReference>
<dbReference type="EMBL" id="HG917868">
    <property type="protein sequence ID" value="CDM67454.1"/>
    <property type="molecule type" value="Genomic_DNA"/>
</dbReference>
<reference evidence="1 2" key="1">
    <citation type="submission" date="2013-11" db="EMBL/GenBank/DDBJ databases">
        <title>Complete genome sequence of Clostridum sp. M2/40.</title>
        <authorList>
            <person name="Wibberg D."/>
            <person name="Puehler A."/>
            <person name="Schlueter A."/>
        </authorList>
    </citation>
    <scope>NUCLEOTIDE SEQUENCE [LARGE SCALE GENOMIC DNA]</scope>
    <source>
        <strain evidence="2">M2/40</strain>
    </source>
</reference>
<dbReference type="GO" id="GO:0005829">
    <property type="term" value="C:cytosol"/>
    <property type="evidence" value="ECO:0007669"/>
    <property type="project" value="TreeGrafter"/>
</dbReference>
<evidence type="ECO:0000313" key="2">
    <source>
        <dbReference type="Proteomes" id="UP000019426"/>
    </source>
</evidence>
<gene>
    <name evidence="1" type="ORF">CM240_0287</name>
</gene>
<sequence>MFMIKLIASDMDGTLLGSDHKISKENLKAIKMAEEKGIDFAIVTGRKYEDVEPFLKEAGLKCQCVVMNGAEYRDYDGSIIEKVYIDKIKAREVIEKVNKKGVALQIYTNKGMWTTETKEQALEDTAHMLEIFMNISFEEALKIAVNHPEYTSLNYISDLDEFFNSDVEIAKFVAFYDSEETTNKVKKELSDIEGIAVSGSFHRNIEINNIEAQKGLILAKVAKKLGIEKDEVIVLGDSFNDYSMFKEFPISFAMGNAIDEIKAIAKYITDTNYNDGVAKAIYKVINE</sequence>
<proteinExistence type="predicted"/>
<dbReference type="HOGENOM" id="CLU_044146_1_3_9"/>
<dbReference type="PANTHER" id="PTHR10000">
    <property type="entry name" value="PHOSPHOSERINE PHOSPHATASE"/>
    <property type="match status" value="1"/>
</dbReference>
<dbReference type="PATRIC" id="fig|1216932.3.peg.267"/>